<dbReference type="OrthoDB" id="655030at2759"/>
<reference evidence="2" key="1">
    <citation type="submission" date="2020-02" db="EMBL/GenBank/DDBJ databases">
        <authorList>
            <person name="Palmer J.M."/>
        </authorList>
    </citation>
    <scope>NUCLEOTIDE SEQUENCE</scope>
    <source>
        <strain evidence="2">EPUS1.4</strain>
        <tissue evidence="2">Thallus</tissue>
    </source>
</reference>
<protein>
    <recommendedName>
        <fullName evidence="1">2,6-dihydroxypyridine 3-monooxygenase substrate binding domain-containing protein</fullName>
    </recommendedName>
</protein>
<dbReference type="EMBL" id="JAACFV010000005">
    <property type="protein sequence ID" value="KAF7513475.1"/>
    <property type="molecule type" value="Genomic_DNA"/>
</dbReference>
<dbReference type="PANTHER" id="PTHR47469:SF2">
    <property type="entry name" value="OS06G0597600 PROTEIN"/>
    <property type="match status" value="1"/>
</dbReference>
<dbReference type="InterPro" id="IPR054707">
    <property type="entry name" value="DhpH_subs-bd"/>
</dbReference>
<dbReference type="PANTHER" id="PTHR47469">
    <property type="entry name" value="MONOOXYGENASE-LIKE"/>
    <property type="match status" value="1"/>
</dbReference>
<dbReference type="Pfam" id="PF22607">
    <property type="entry name" value="FAD_binding-like"/>
    <property type="match status" value="1"/>
</dbReference>
<evidence type="ECO:0000313" key="2">
    <source>
        <dbReference type="EMBL" id="KAF7513475.1"/>
    </source>
</evidence>
<organism evidence="2 3">
    <name type="scientific">Endocarpon pusillum</name>
    <dbReference type="NCBI Taxonomy" id="364733"/>
    <lineage>
        <taxon>Eukaryota</taxon>
        <taxon>Fungi</taxon>
        <taxon>Dikarya</taxon>
        <taxon>Ascomycota</taxon>
        <taxon>Pezizomycotina</taxon>
        <taxon>Eurotiomycetes</taxon>
        <taxon>Chaetothyriomycetidae</taxon>
        <taxon>Verrucariales</taxon>
        <taxon>Verrucariaceae</taxon>
        <taxon>Endocarpon</taxon>
    </lineage>
</organism>
<keyword evidence="3" id="KW-1185">Reference proteome</keyword>
<gene>
    <name evidence="2" type="ORF">GJ744_008769</name>
</gene>
<evidence type="ECO:0000313" key="3">
    <source>
        <dbReference type="Proteomes" id="UP000606974"/>
    </source>
</evidence>
<evidence type="ECO:0000259" key="1">
    <source>
        <dbReference type="Pfam" id="PF22607"/>
    </source>
</evidence>
<dbReference type="InterPro" id="IPR053212">
    <property type="entry name" value="DHP_3-monooxygenase"/>
</dbReference>
<proteinExistence type="predicted"/>
<dbReference type="Gene3D" id="3.30.9.60">
    <property type="match status" value="1"/>
</dbReference>
<dbReference type="AlphaFoldDB" id="A0A8H7E9H2"/>
<name>A0A8H7E9H2_9EURO</name>
<comment type="caution">
    <text evidence="2">The sequence shown here is derived from an EMBL/GenBank/DDBJ whole genome shotgun (WGS) entry which is preliminary data.</text>
</comment>
<dbReference type="SUPFAM" id="SSF54373">
    <property type="entry name" value="FAD-linked reductases, C-terminal domain"/>
    <property type="match status" value="1"/>
</dbReference>
<accession>A0A8H7E9H2</accession>
<sequence length="119" mass="13691">MKKSYILCYIIPGETGSFKPGKRRLNWVWYYNQSPDSPELAEIMTDCDNHQHRNTLPVGKMHPEVWNKQKAYAANVMNEPFLELINKTNKAFVSTVGDTIPERASFFDGKLLLVSEALR</sequence>
<dbReference type="Proteomes" id="UP000606974">
    <property type="component" value="Unassembled WGS sequence"/>
</dbReference>
<feature type="domain" description="2,6-dihydroxypyridine 3-monooxygenase substrate binding" evidence="1">
    <location>
        <begin position="2"/>
        <end position="98"/>
    </location>
</feature>